<feature type="domain" description="BPL/LPL catalytic" evidence="1">
    <location>
        <begin position="13"/>
        <end position="169"/>
    </location>
</feature>
<dbReference type="AlphaFoldDB" id="A0A660KZ44"/>
<comment type="caution">
    <text evidence="2">The sequence shown here is derived from an EMBL/GenBank/DDBJ whole genome shotgun (WGS) entry which is preliminary data.</text>
</comment>
<dbReference type="InterPro" id="IPR050664">
    <property type="entry name" value="Octanoyltrans_LipM/LipL"/>
</dbReference>
<sequence length="242" mass="25566">MQLLRSGAAGTAALELAISHALLTRVSKGELPSTLRVYRPRAAVAFGKLDKLSPGYERAVAAAREHGYEPVLRLPGGHAAAYNEASIGIDVVWALADPATGTHDRFAREGERLAGALRTLGVDARVGEVPHEYCPGEYSVNARGKVKLIGTAQRLVRGAALLGASVVVHDGPGLRAVLRDVLGALAFEWDEATAGALDEEVEGLTLDAVEAAVIAAYDDLEPANLDEETLALAHRLEAERRP</sequence>
<dbReference type="Gene3D" id="3.30.930.10">
    <property type="entry name" value="Bira Bifunctional Protein, Domain 2"/>
    <property type="match status" value="1"/>
</dbReference>
<keyword evidence="2" id="KW-0436">Ligase</keyword>
<organism evidence="2 3">
    <name type="scientific">Solirubrobacter pauli</name>
    <dbReference type="NCBI Taxonomy" id="166793"/>
    <lineage>
        <taxon>Bacteria</taxon>
        <taxon>Bacillati</taxon>
        <taxon>Actinomycetota</taxon>
        <taxon>Thermoleophilia</taxon>
        <taxon>Solirubrobacterales</taxon>
        <taxon>Solirubrobacteraceae</taxon>
        <taxon>Solirubrobacter</taxon>
    </lineage>
</organism>
<gene>
    <name evidence="2" type="ORF">C8N24_4440</name>
</gene>
<dbReference type="PANTHER" id="PTHR43679">
    <property type="entry name" value="OCTANOYLTRANSFERASE LIPM-RELATED"/>
    <property type="match status" value="1"/>
</dbReference>
<dbReference type="SUPFAM" id="SSF55681">
    <property type="entry name" value="Class II aaRS and biotin synthetases"/>
    <property type="match status" value="1"/>
</dbReference>
<accession>A0A660KZ44</accession>
<keyword evidence="3" id="KW-1185">Reference proteome</keyword>
<dbReference type="InterPro" id="IPR045864">
    <property type="entry name" value="aa-tRNA-synth_II/BPL/LPL"/>
</dbReference>
<evidence type="ECO:0000313" key="3">
    <source>
        <dbReference type="Proteomes" id="UP000278962"/>
    </source>
</evidence>
<reference evidence="2 3" key="1">
    <citation type="submission" date="2018-10" db="EMBL/GenBank/DDBJ databases">
        <title>Genomic Encyclopedia of Archaeal and Bacterial Type Strains, Phase II (KMG-II): from individual species to whole genera.</title>
        <authorList>
            <person name="Goeker M."/>
        </authorList>
    </citation>
    <scope>NUCLEOTIDE SEQUENCE [LARGE SCALE GENOMIC DNA]</scope>
    <source>
        <strain evidence="2 3">DSM 14954</strain>
    </source>
</reference>
<dbReference type="InterPro" id="IPR004143">
    <property type="entry name" value="BPL_LPL_catalytic"/>
</dbReference>
<name>A0A660KZ44_9ACTN</name>
<evidence type="ECO:0000313" key="2">
    <source>
        <dbReference type="EMBL" id="RKQ86428.1"/>
    </source>
</evidence>
<dbReference type="EMBL" id="RBIL01000002">
    <property type="protein sequence ID" value="RKQ86428.1"/>
    <property type="molecule type" value="Genomic_DNA"/>
</dbReference>
<protein>
    <submittedName>
        <fullName evidence="2">Lipoate-protein ligase A</fullName>
    </submittedName>
</protein>
<dbReference type="GO" id="GO:0016874">
    <property type="term" value="F:ligase activity"/>
    <property type="evidence" value="ECO:0007669"/>
    <property type="project" value="UniProtKB-KW"/>
</dbReference>
<proteinExistence type="predicted"/>
<dbReference type="Pfam" id="PF21948">
    <property type="entry name" value="LplA-B_cat"/>
    <property type="match status" value="1"/>
</dbReference>
<dbReference type="Proteomes" id="UP000278962">
    <property type="component" value="Unassembled WGS sequence"/>
</dbReference>
<dbReference type="PANTHER" id="PTHR43679:SF2">
    <property type="entry name" value="OCTANOYL-[GCVH]:PROTEIN N-OCTANOYLTRANSFERASE"/>
    <property type="match status" value="1"/>
</dbReference>
<evidence type="ECO:0000259" key="1">
    <source>
        <dbReference type="Pfam" id="PF21948"/>
    </source>
</evidence>
<dbReference type="RefSeq" id="WP_211340104.1">
    <property type="nucleotide sequence ID" value="NZ_RBIL01000002.1"/>
</dbReference>